<keyword evidence="10" id="KW-1185">Reference proteome</keyword>
<dbReference type="EMBL" id="BAABFR010000016">
    <property type="protein sequence ID" value="GAA4388725.1"/>
    <property type="molecule type" value="Genomic_DNA"/>
</dbReference>
<dbReference type="InterPro" id="IPR050086">
    <property type="entry name" value="MetN_ABC_transporter-like"/>
</dbReference>
<keyword evidence="1" id="KW-0813">Transport</keyword>
<proteinExistence type="predicted"/>
<dbReference type="PANTHER" id="PTHR43166">
    <property type="entry name" value="AMINO ACID IMPORT ATP-BINDING PROTEIN"/>
    <property type="match status" value="1"/>
</dbReference>
<dbReference type="Pfam" id="PF00005">
    <property type="entry name" value="ABC_tran"/>
    <property type="match status" value="1"/>
</dbReference>
<evidence type="ECO:0000256" key="1">
    <source>
        <dbReference type="ARBA" id="ARBA00022448"/>
    </source>
</evidence>
<dbReference type="InterPro" id="IPR018449">
    <property type="entry name" value="NIL_domain"/>
</dbReference>
<comment type="caution">
    <text evidence="9">The sequence shown here is derived from an EMBL/GenBank/DDBJ whole genome shotgun (WGS) entry which is preliminary data.</text>
</comment>
<keyword evidence="3" id="KW-0547">Nucleotide-binding</keyword>
<reference evidence="10" key="1">
    <citation type="journal article" date="2019" name="Int. J. Syst. Evol. Microbiol.">
        <title>The Global Catalogue of Microorganisms (GCM) 10K type strain sequencing project: providing services to taxonomists for standard genome sequencing and annotation.</title>
        <authorList>
            <consortium name="The Broad Institute Genomics Platform"/>
            <consortium name="The Broad Institute Genome Sequencing Center for Infectious Disease"/>
            <person name="Wu L."/>
            <person name="Ma J."/>
        </authorList>
    </citation>
    <scope>NUCLEOTIDE SEQUENCE [LARGE SCALE GENOMIC DNA]</scope>
    <source>
        <strain evidence="10">JCM 17688</strain>
    </source>
</reference>
<keyword evidence="6" id="KW-0029">Amino-acid transport</keyword>
<dbReference type="SUPFAM" id="SSF55021">
    <property type="entry name" value="ACT-like"/>
    <property type="match status" value="1"/>
</dbReference>
<accession>A0ABP8JCS0</accession>
<dbReference type="SMART" id="SM00930">
    <property type="entry name" value="NIL"/>
    <property type="match status" value="1"/>
</dbReference>
<organism evidence="9 10">
    <name type="scientific">Tsukamurella soli</name>
    <dbReference type="NCBI Taxonomy" id="644556"/>
    <lineage>
        <taxon>Bacteria</taxon>
        <taxon>Bacillati</taxon>
        <taxon>Actinomycetota</taxon>
        <taxon>Actinomycetes</taxon>
        <taxon>Mycobacteriales</taxon>
        <taxon>Tsukamurellaceae</taxon>
        <taxon>Tsukamurella</taxon>
    </lineage>
</organism>
<dbReference type="Gene3D" id="3.40.50.300">
    <property type="entry name" value="P-loop containing nucleotide triphosphate hydrolases"/>
    <property type="match status" value="1"/>
</dbReference>
<dbReference type="InterPro" id="IPR027417">
    <property type="entry name" value="P-loop_NTPase"/>
</dbReference>
<feature type="domain" description="ABC transporter" evidence="8">
    <location>
        <begin position="6"/>
        <end position="245"/>
    </location>
</feature>
<dbReference type="PANTHER" id="PTHR43166:SF30">
    <property type="entry name" value="METHIONINE IMPORT ATP-BINDING PROTEIN METN"/>
    <property type="match status" value="1"/>
</dbReference>
<protein>
    <submittedName>
        <fullName evidence="9">ATP-binding cassette domain-containing protein</fullName>
    </submittedName>
</protein>
<dbReference type="InterPro" id="IPR003593">
    <property type="entry name" value="AAA+_ATPase"/>
</dbReference>
<dbReference type="InterPro" id="IPR045865">
    <property type="entry name" value="ACT-like_dom_sf"/>
</dbReference>
<evidence type="ECO:0000256" key="5">
    <source>
        <dbReference type="ARBA" id="ARBA00022967"/>
    </source>
</evidence>
<keyword evidence="2" id="KW-1003">Cell membrane</keyword>
<sequence length="337" mass="35141">MGTDVIEVERLTKVFGTGPAATTVLRDVTFRVAPGEIFAVVGPSGAGKSTLAHCLNLLERPTSGRVAIGGQELAGLRAGELRAARRRIGTVFQSSSLLLRRTAAQNVALPLKYLGVTRTESRARVAELLDRVGLADKADHYPYQLSGGQRQRVGIARALALRPKVLLSDEATSGLDPDSTAQYLDLLRNVRDELGLAVVLITHEMDTIVRVADSAARLDHGVFAEQGRLVDLLADPDSELGGALRASGPAAVPSPGSVAVRLTYRGTTVPADWLGRVVLETGVPVSLLSASVQAVAGVSVGTVTVGVSDGDAARVTAAARRLGLQPDDAGTREAVPA</sequence>
<dbReference type="Pfam" id="PF09383">
    <property type="entry name" value="NIL"/>
    <property type="match status" value="1"/>
</dbReference>
<evidence type="ECO:0000256" key="3">
    <source>
        <dbReference type="ARBA" id="ARBA00022741"/>
    </source>
</evidence>
<dbReference type="PROSITE" id="PS50893">
    <property type="entry name" value="ABC_TRANSPORTER_2"/>
    <property type="match status" value="1"/>
</dbReference>
<dbReference type="SMART" id="SM00382">
    <property type="entry name" value="AAA"/>
    <property type="match status" value="1"/>
</dbReference>
<evidence type="ECO:0000256" key="4">
    <source>
        <dbReference type="ARBA" id="ARBA00022840"/>
    </source>
</evidence>
<evidence type="ECO:0000313" key="9">
    <source>
        <dbReference type="EMBL" id="GAA4388725.1"/>
    </source>
</evidence>
<dbReference type="InterPro" id="IPR003439">
    <property type="entry name" value="ABC_transporter-like_ATP-bd"/>
</dbReference>
<dbReference type="SUPFAM" id="SSF52540">
    <property type="entry name" value="P-loop containing nucleoside triphosphate hydrolases"/>
    <property type="match status" value="1"/>
</dbReference>
<dbReference type="PROSITE" id="PS00211">
    <property type="entry name" value="ABC_TRANSPORTER_1"/>
    <property type="match status" value="1"/>
</dbReference>
<evidence type="ECO:0000313" key="10">
    <source>
        <dbReference type="Proteomes" id="UP001500635"/>
    </source>
</evidence>
<keyword evidence="5" id="KW-1278">Translocase</keyword>
<dbReference type="GO" id="GO:0005524">
    <property type="term" value="F:ATP binding"/>
    <property type="evidence" value="ECO:0007669"/>
    <property type="project" value="UniProtKB-KW"/>
</dbReference>
<name>A0ABP8JCS0_9ACTN</name>
<dbReference type="Proteomes" id="UP001500635">
    <property type="component" value="Unassembled WGS sequence"/>
</dbReference>
<evidence type="ECO:0000259" key="8">
    <source>
        <dbReference type="PROSITE" id="PS50893"/>
    </source>
</evidence>
<keyword evidence="7" id="KW-0472">Membrane</keyword>
<evidence type="ECO:0000256" key="2">
    <source>
        <dbReference type="ARBA" id="ARBA00022475"/>
    </source>
</evidence>
<gene>
    <name evidence="9" type="ORF">GCM10023147_14570</name>
</gene>
<dbReference type="InterPro" id="IPR017871">
    <property type="entry name" value="ABC_transporter-like_CS"/>
</dbReference>
<evidence type="ECO:0000256" key="6">
    <source>
        <dbReference type="ARBA" id="ARBA00022970"/>
    </source>
</evidence>
<keyword evidence="4 9" id="KW-0067">ATP-binding</keyword>
<evidence type="ECO:0000256" key="7">
    <source>
        <dbReference type="ARBA" id="ARBA00023136"/>
    </source>
</evidence>